<keyword evidence="2" id="KW-0808">Transferase</keyword>
<keyword evidence="3" id="KW-0949">S-adenosyl-L-methionine</keyword>
<evidence type="ECO:0000256" key="4">
    <source>
        <dbReference type="ARBA" id="ARBA00022785"/>
    </source>
</evidence>
<protein>
    <submittedName>
        <fullName evidence="5">tRNA preQ1(34) S-adenosylmethionine ribosyltransferase-isomerase QueA</fullName>
    </submittedName>
</protein>
<proteinExistence type="predicted"/>
<accession>A0ABY2D4E3</accession>
<evidence type="ECO:0000256" key="2">
    <source>
        <dbReference type="ARBA" id="ARBA00022679"/>
    </source>
</evidence>
<keyword evidence="6" id="KW-1185">Reference proteome</keyword>
<sequence>MKLSHFKFDLPEELLANYPSPERDEARLMVLDRKTQT</sequence>
<keyword evidence="1" id="KW-0963">Cytoplasm</keyword>
<evidence type="ECO:0000256" key="1">
    <source>
        <dbReference type="ARBA" id="ARBA00022490"/>
    </source>
</evidence>
<gene>
    <name evidence="5" type="ORF">E0702_18775</name>
</gene>
<reference evidence="5 6" key="1">
    <citation type="submission" date="2019-03" db="EMBL/GenBank/DDBJ databases">
        <title>Halomonas marinisediminis sp. nov., a moderately halophilic bacterium isolated from the Bohai Gulf.</title>
        <authorList>
            <person name="Ji X."/>
        </authorList>
    </citation>
    <scope>NUCLEOTIDE SEQUENCE [LARGE SCALE GENOMIC DNA]</scope>
    <source>
        <strain evidence="5 6">204</strain>
    </source>
</reference>
<dbReference type="InterPro" id="IPR042118">
    <property type="entry name" value="QueA_dom1"/>
</dbReference>
<dbReference type="InterPro" id="IPR003699">
    <property type="entry name" value="QueA"/>
</dbReference>
<dbReference type="Proteomes" id="UP000294823">
    <property type="component" value="Unassembled WGS sequence"/>
</dbReference>
<dbReference type="EMBL" id="SLTR01000859">
    <property type="protein sequence ID" value="TDA70443.1"/>
    <property type="molecule type" value="Genomic_DNA"/>
</dbReference>
<name>A0ABY2D4E3_9GAMM</name>
<dbReference type="InterPro" id="IPR036100">
    <property type="entry name" value="QueA_sf"/>
</dbReference>
<evidence type="ECO:0000313" key="5">
    <source>
        <dbReference type="EMBL" id="TDA70443.1"/>
    </source>
</evidence>
<dbReference type="SUPFAM" id="SSF111337">
    <property type="entry name" value="QueA-like"/>
    <property type="match status" value="1"/>
</dbReference>
<dbReference type="Pfam" id="PF02547">
    <property type="entry name" value="Queuosine_synth"/>
    <property type="match status" value="1"/>
</dbReference>
<evidence type="ECO:0000313" key="6">
    <source>
        <dbReference type="Proteomes" id="UP000294823"/>
    </source>
</evidence>
<feature type="non-terminal residue" evidence="5">
    <location>
        <position position="37"/>
    </location>
</feature>
<keyword evidence="4" id="KW-0671">Queuosine biosynthesis</keyword>
<dbReference type="Gene3D" id="3.40.1780.10">
    <property type="entry name" value="QueA-like"/>
    <property type="match status" value="1"/>
</dbReference>
<organism evidence="5 6">
    <name type="scientific">Halomonas marinisediminis</name>
    <dbReference type="NCBI Taxonomy" id="2546095"/>
    <lineage>
        <taxon>Bacteria</taxon>
        <taxon>Pseudomonadati</taxon>
        <taxon>Pseudomonadota</taxon>
        <taxon>Gammaproteobacteria</taxon>
        <taxon>Oceanospirillales</taxon>
        <taxon>Halomonadaceae</taxon>
        <taxon>Halomonas</taxon>
    </lineage>
</organism>
<evidence type="ECO:0000256" key="3">
    <source>
        <dbReference type="ARBA" id="ARBA00022691"/>
    </source>
</evidence>
<comment type="caution">
    <text evidence="5">The sequence shown here is derived from an EMBL/GenBank/DDBJ whole genome shotgun (WGS) entry which is preliminary data.</text>
</comment>